<organism evidence="2 3">
    <name type="scientific">Cyprinus carpio</name>
    <name type="common">Common carp</name>
    <dbReference type="NCBI Taxonomy" id="7962"/>
    <lineage>
        <taxon>Eukaryota</taxon>
        <taxon>Metazoa</taxon>
        <taxon>Chordata</taxon>
        <taxon>Craniata</taxon>
        <taxon>Vertebrata</taxon>
        <taxon>Euteleostomi</taxon>
        <taxon>Actinopterygii</taxon>
        <taxon>Neopterygii</taxon>
        <taxon>Teleostei</taxon>
        <taxon>Ostariophysi</taxon>
        <taxon>Cypriniformes</taxon>
        <taxon>Cyprinidae</taxon>
        <taxon>Cyprininae</taxon>
        <taxon>Cyprinus</taxon>
    </lineage>
</organism>
<reference evidence="2" key="1">
    <citation type="submission" date="2025-08" db="UniProtKB">
        <authorList>
            <consortium name="Ensembl"/>
        </authorList>
    </citation>
    <scope>IDENTIFICATION</scope>
</reference>
<evidence type="ECO:0000313" key="2">
    <source>
        <dbReference type="Ensembl" id="ENSCCRP00020073494.1"/>
    </source>
</evidence>
<name>A0A8C2PP89_CYPCA</name>
<evidence type="ECO:0000259" key="1">
    <source>
        <dbReference type="PROSITE" id="PS50878"/>
    </source>
</evidence>
<protein>
    <recommendedName>
        <fullName evidence="1">Reverse transcriptase domain-containing protein</fullName>
    </recommendedName>
</protein>
<dbReference type="Pfam" id="PF00078">
    <property type="entry name" value="RVT_1"/>
    <property type="match status" value="1"/>
</dbReference>
<dbReference type="InterPro" id="IPR043502">
    <property type="entry name" value="DNA/RNA_pol_sf"/>
</dbReference>
<sequence>MLNLRPVYQVLTGSSISPSFCLGRGTRQGCPLSPLLFNLSLEPLAQAIRQCPAIAPISCMNTSHKISLYADDVLLYVSNITDSVNECLKLFDTFGKLSGYKINWSKSVLLPLNLAAKSEIQALPNMIPVSDQFNYLGIRVFPSLSRISKWNYQSLLDKITSNLLCWSPLCLALHGRIATIKMNILPRVSFLFSVLPQAPPIDYFKKLNTAVTKFLWNNKRPRIRLKSMHRLKPHGGLSLPDFCSYYLAYQMRPLRTWMDADSPQIVKYSDRPIWHQQPCHAQNCLNHLSFPF</sequence>
<dbReference type="PANTHER" id="PTHR31635">
    <property type="entry name" value="REVERSE TRANSCRIPTASE DOMAIN-CONTAINING PROTEIN-RELATED"/>
    <property type="match status" value="1"/>
</dbReference>
<dbReference type="InterPro" id="IPR000477">
    <property type="entry name" value="RT_dom"/>
</dbReference>
<dbReference type="Proteomes" id="UP000694701">
    <property type="component" value="Unplaced"/>
</dbReference>
<dbReference type="SUPFAM" id="SSF56672">
    <property type="entry name" value="DNA/RNA polymerases"/>
    <property type="match status" value="1"/>
</dbReference>
<evidence type="ECO:0000313" key="3">
    <source>
        <dbReference type="Proteomes" id="UP000694701"/>
    </source>
</evidence>
<dbReference type="PANTHER" id="PTHR31635:SF196">
    <property type="entry name" value="REVERSE TRANSCRIPTASE DOMAIN-CONTAINING PROTEIN-RELATED"/>
    <property type="match status" value="1"/>
</dbReference>
<dbReference type="PROSITE" id="PS50878">
    <property type="entry name" value="RT_POL"/>
    <property type="match status" value="1"/>
</dbReference>
<proteinExistence type="predicted"/>
<feature type="domain" description="Reverse transcriptase" evidence="1">
    <location>
        <begin position="1"/>
        <end position="140"/>
    </location>
</feature>
<dbReference type="Ensembl" id="ENSCCRT00020080687.1">
    <property type="protein sequence ID" value="ENSCCRP00020073494.1"/>
    <property type="gene ID" value="ENSCCRG00020034342.1"/>
</dbReference>
<dbReference type="AlphaFoldDB" id="A0A8C2PP89"/>
<accession>A0A8C2PP89</accession>